<sequence length="266" mass="29932">MKKYILFIALLLFLTGCGKVLLTQRQQLLLVSDYDMRALGSQQYQEILSKSKVVRDTNDYQRVLRVGNRIAGAVDDFARSQGIEEYTMGYKWEFNLIDDNKAMNAFCLPGGKIAVYTGLLPVTKDDTGLAVVLAHEIAHALAKHGEERMSHILLLEFGGATLSNAIKEQPEETKKNLLLAFGIGANVGVLLPYNRLQESEADRIGLSMMAYAGYDPHVALALWSRMEKLETSRPPEFLSTHPLSSERIKAIKEEIPEAMKYYRLYK</sequence>
<comment type="cofactor">
    <cofactor evidence="6">
        <name>Zn(2+)</name>
        <dbReference type="ChEBI" id="CHEBI:29105"/>
    </cofactor>
    <text evidence="6">Binds 1 zinc ion per subunit.</text>
</comment>
<dbReference type="Proteomes" id="UP000179242">
    <property type="component" value="Unassembled WGS sequence"/>
</dbReference>
<evidence type="ECO:0000313" key="9">
    <source>
        <dbReference type="Proteomes" id="UP000179242"/>
    </source>
</evidence>
<organism evidence="8 9">
    <name type="scientific">candidate division WOR-1 bacterium RIFOXYC2_FULL_46_14</name>
    <dbReference type="NCBI Taxonomy" id="1802587"/>
    <lineage>
        <taxon>Bacteria</taxon>
        <taxon>Bacillati</taxon>
        <taxon>Saganbacteria</taxon>
    </lineage>
</organism>
<reference evidence="8 9" key="1">
    <citation type="journal article" date="2016" name="Nat. Commun.">
        <title>Thousands of microbial genomes shed light on interconnected biogeochemical processes in an aquifer system.</title>
        <authorList>
            <person name="Anantharaman K."/>
            <person name="Brown C.T."/>
            <person name="Hug L.A."/>
            <person name="Sharon I."/>
            <person name="Castelle C.J."/>
            <person name="Probst A.J."/>
            <person name="Thomas B.C."/>
            <person name="Singh A."/>
            <person name="Wilkins M.J."/>
            <person name="Karaoz U."/>
            <person name="Brodie E.L."/>
            <person name="Williams K.H."/>
            <person name="Hubbard S.S."/>
            <person name="Banfield J.F."/>
        </authorList>
    </citation>
    <scope>NUCLEOTIDE SEQUENCE [LARGE SCALE GENOMIC DNA]</scope>
</reference>
<dbReference type="CDD" id="cd07331">
    <property type="entry name" value="M48C_Oma1_like"/>
    <property type="match status" value="1"/>
</dbReference>
<evidence type="ECO:0000256" key="5">
    <source>
        <dbReference type="ARBA" id="ARBA00023049"/>
    </source>
</evidence>
<dbReference type="AlphaFoldDB" id="A0A1F4U8F3"/>
<feature type="domain" description="Peptidase M48" evidence="7">
    <location>
        <begin position="74"/>
        <end position="254"/>
    </location>
</feature>
<keyword evidence="2" id="KW-0479">Metal-binding</keyword>
<evidence type="ECO:0000256" key="2">
    <source>
        <dbReference type="ARBA" id="ARBA00022723"/>
    </source>
</evidence>
<dbReference type="EMBL" id="MEUJ01000003">
    <property type="protein sequence ID" value="OGC40563.1"/>
    <property type="molecule type" value="Genomic_DNA"/>
</dbReference>
<comment type="similarity">
    <text evidence="6">Belongs to the peptidase M48 family.</text>
</comment>
<dbReference type="GO" id="GO:0004222">
    <property type="term" value="F:metalloendopeptidase activity"/>
    <property type="evidence" value="ECO:0007669"/>
    <property type="project" value="InterPro"/>
</dbReference>
<keyword evidence="4 6" id="KW-0862">Zinc</keyword>
<evidence type="ECO:0000259" key="7">
    <source>
        <dbReference type="Pfam" id="PF01435"/>
    </source>
</evidence>
<keyword evidence="1 6" id="KW-0645">Protease</keyword>
<dbReference type="GO" id="GO:0016020">
    <property type="term" value="C:membrane"/>
    <property type="evidence" value="ECO:0007669"/>
    <property type="project" value="TreeGrafter"/>
</dbReference>
<dbReference type="GO" id="GO:0046872">
    <property type="term" value="F:metal ion binding"/>
    <property type="evidence" value="ECO:0007669"/>
    <property type="project" value="UniProtKB-KW"/>
</dbReference>
<dbReference type="InterPro" id="IPR051156">
    <property type="entry name" value="Mito/Outer_Membr_Metalloprot"/>
</dbReference>
<evidence type="ECO:0000256" key="1">
    <source>
        <dbReference type="ARBA" id="ARBA00022670"/>
    </source>
</evidence>
<gene>
    <name evidence="8" type="ORF">A2438_06055</name>
</gene>
<dbReference type="PANTHER" id="PTHR22726:SF1">
    <property type="entry name" value="METALLOENDOPEPTIDASE OMA1, MITOCHONDRIAL"/>
    <property type="match status" value="1"/>
</dbReference>
<evidence type="ECO:0000313" key="8">
    <source>
        <dbReference type="EMBL" id="OGC40563.1"/>
    </source>
</evidence>
<evidence type="ECO:0000256" key="6">
    <source>
        <dbReference type="RuleBase" id="RU003983"/>
    </source>
</evidence>
<comment type="caution">
    <text evidence="8">The sequence shown here is derived from an EMBL/GenBank/DDBJ whole genome shotgun (WGS) entry which is preliminary data.</text>
</comment>
<evidence type="ECO:0000256" key="4">
    <source>
        <dbReference type="ARBA" id="ARBA00022833"/>
    </source>
</evidence>
<protein>
    <submittedName>
        <fullName evidence="8">Peptidase M48</fullName>
    </submittedName>
</protein>
<dbReference type="PANTHER" id="PTHR22726">
    <property type="entry name" value="METALLOENDOPEPTIDASE OMA1"/>
    <property type="match status" value="1"/>
</dbReference>
<evidence type="ECO:0000256" key="3">
    <source>
        <dbReference type="ARBA" id="ARBA00022801"/>
    </source>
</evidence>
<keyword evidence="3 6" id="KW-0378">Hydrolase</keyword>
<keyword evidence="5 6" id="KW-0482">Metalloprotease</keyword>
<dbReference type="GO" id="GO:0051603">
    <property type="term" value="P:proteolysis involved in protein catabolic process"/>
    <property type="evidence" value="ECO:0007669"/>
    <property type="project" value="TreeGrafter"/>
</dbReference>
<dbReference type="InterPro" id="IPR001915">
    <property type="entry name" value="Peptidase_M48"/>
</dbReference>
<accession>A0A1F4U8F3</accession>
<dbReference type="Gene3D" id="3.30.2010.10">
    <property type="entry name" value="Metalloproteases ('zincins'), catalytic domain"/>
    <property type="match status" value="1"/>
</dbReference>
<proteinExistence type="inferred from homology"/>
<dbReference type="PROSITE" id="PS51257">
    <property type="entry name" value="PROKAR_LIPOPROTEIN"/>
    <property type="match status" value="1"/>
</dbReference>
<name>A0A1F4U8F3_UNCSA</name>
<dbReference type="Pfam" id="PF01435">
    <property type="entry name" value="Peptidase_M48"/>
    <property type="match status" value="1"/>
</dbReference>